<accession>A0AA87ZVC4</accession>
<dbReference type="PANTHER" id="PTHR12486">
    <property type="entry name" value="APRATAXIN-RELATED"/>
    <property type="match status" value="1"/>
</dbReference>
<evidence type="ECO:0000313" key="6">
    <source>
        <dbReference type="EMBL" id="GMN32776.1"/>
    </source>
</evidence>
<evidence type="ECO:0000256" key="1">
    <source>
        <dbReference type="ARBA" id="ARBA00022741"/>
    </source>
</evidence>
<keyword evidence="2" id="KW-0378">Hydrolase</keyword>
<proteinExistence type="predicted"/>
<protein>
    <recommendedName>
        <fullName evidence="5">HIT domain-containing protein</fullName>
    </recommendedName>
</protein>
<dbReference type="Gramene" id="FCD_00006646-RA">
    <property type="protein sequence ID" value="FCD_00006646-RA:cds"/>
    <property type="gene ID" value="FCD_00006646"/>
</dbReference>
<evidence type="ECO:0000313" key="7">
    <source>
        <dbReference type="Proteomes" id="UP001187192"/>
    </source>
</evidence>
<dbReference type="SUPFAM" id="SSF54197">
    <property type="entry name" value="HIT-like"/>
    <property type="match status" value="1"/>
</dbReference>
<evidence type="ECO:0000256" key="4">
    <source>
        <dbReference type="PROSITE-ProRule" id="PRU00464"/>
    </source>
</evidence>
<reference evidence="6" key="1">
    <citation type="submission" date="2023-07" db="EMBL/GenBank/DDBJ databases">
        <title>draft genome sequence of fig (Ficus carica).</title>
        <authorList>
            <person name="Takahashi T."/>
            <person name="Nishimura K."/>
        </authorList>
    </citation>
    <scope>NUCLEOTIDE SEQUENCE</scope>
</reference>
<feature type="active site" description="Tele-AMP-histidine intermediate" evidence="3">
    <location>
        <position position="157"/>
    </location>
</feature>
<keyword evidence="7" id="KW-1185">Reference proteome</keyword>
<gene>
    <name evidence="6" type="ORF">TIFTF001_003843</name>
</gene>
<sequence>MSCIIYGVINVKTKQPLKLPSSKLQKKPPFHIIKTPASALPSMAASAAAPATSLQFEPDCIFCQITSKSTSTTILYSDDKVIAFPDIRPSAFRHYLVIPVAHIPTVRDLQRKTEDYSLVCHMLEVGQTLLRRDAPQCQYRFGFHQPPMNSVNHLHLHCQAMPYTPSWKCMKYLSLGPLGFIEADKFLEKIKP</sequence>
<keyword evidence="1" id="KW-0547">Nucleotide-binding</keyword>
<evidence type="ECO:0000256" key="2">
    <source>
        <dbReference type="ARBA" id="ARBA00022801"/>
    </source>
</evidence>
<dbReference type="PRINTS" id="PR00332">
    <property type="entry name" value="HISTRIAD"/>
</dbReference>
<feature type="short sequence motif" description="Histidine triad motif" evidence="4">
    <location>
        <begin position="153"/>
        <end position="157"/>
    </location>
</feature>
<feature type="domain" description="HIT" evidence="5">
    <location>
        <begin position="61"/>
        <end position="168"/>
    </location>
</feature>
<name>A0AA87ZVC4_FICCA</name>
<organism evidence="6 7">
    <name type="scientific">Ficus carica</name>
    <name type="common">Common fig</name>
    <dbReference type="NCBI Taxonomy" id="3494"/>
    <lineage>
        <taxon>Eukaryota</taxon>
        <taxon>Viridiplantae</taxon>
        <taxon>Streptophyta</taxon>
        <taxon>Embryophyta</taxon>
        <taxon>Tracheophyta</taxon>
        <taxon>Spermatophyta</taxon>
        <taxon>Magnoliopsida</taxon>
        <taxon>eudicotyledons</taxon>
        <taxon>Gunneridae</taxon>
        <taxon>Pentapetalae</taxon>
        <taxon>rosids</taxon>
        <taxon>fabids</taxon>
        <taxon>Rosales</taxon>
        <taxon>Moraceae</taxon>
        <taxon>Ficeae</taxon>
        <taxon>Ficus</taxon>
    </lineage>
</organism>
<dbReference type="InterPro" id="IPR001310">
    <property type="entry name" value="Histidine_triad_HIT"/>
</dbReference>
<dbReference type="Proteomes" id="UP001187192">
    <property type="component" value="Unassembled WGS sequence"/>
</dbReference>
<dbReference type="Gene3D" id="3.30.428.10">
    <property type="entry name" value="HIT-like"/>
    <property type="match status" value="1"/>
</dbReference>
<evidence type="ECO:0000259" key="5">
    <source>
        <dbReference type="PROSITE" id="PS51084"/>
    </source>
</evidence>
<dbReference type="PANTHER" id="PTHR12486:SF5">
    <property type="entry name" value="ADENOSINE 5'-MONOPHOSPHORAMIDASE HINT3"/>
    <property type="match status" value="1"/>
</dbReference>
<dbReference type="Pfam" id="PF11969">
    <property type="entry name" value="DcpS_C"/>
    <property type="match status" value="1"/>
</dbReference>
<dbReference type="GO" id="GO:0000166">
    <property type="term" value="F:nucleotide binding"/>
    <property type="evidence" value="ECO:0007669"/>
    <property type="project" value="UniProtKB-KW"/>
</dbReference>
<dbReference type="GO" id="GO:0047627">
    <property type="term" value="F:adenylylsulfatase activity"/>
    <property type="evidence" value="ECO:0007669"/>
    <property type="project" value="UniProtKB-ARBA"/>
</dbReference>
<dbReference type="InterPro" id="IPR011146">
    <property type="entry name" value="HIT-like"/>
</dbReference>
<comment type="caution">
    <text evidence="6">The sequence shown here is derived from an EMBL/GenBank/DDBJ whole genome shotgun (WGS) entry which is preliminary data.</text>
</comment>
<dbReference type="EMBL" id="BTGU01000003">
    <property type="protein sequence ID" value="GMN32776.1"/>
    <property type="molecule type" value="Genomic_DNA"/>
</dbReference>
<dbReference type="InterPro" id="IPR036265">
    <property type="entry name" value="HIT-like_sf"/>
</dbReference>
<dbReference type="AlphaFoldDB" id="A0AA87ZVC4"/>
<evidence type="ECO:0000256" key="3">
    <source>
        <dbReference type="PIRSR" id="PIRSR601310-1"/>
    </source>
</evidence>
<dbReference type="PROSITE" id="PS51084">
    <property type="entry name" value="HIT_2"/>
    <property type="match status" value="1"/>
</dbReference>